<dbReference type="Pfam" id="PF04381">
    <property type="entry name" value="RdgC"/>
    <property type="match status" value="1"/>
</dbReference>
<evidence type="ECO:0000313" key="7">
    <source>
        <dbReference type="EMBL" id="UXH76567.1"/>
    </source>
</evidence>
<protein>
    <recommendedName>
        <fullName evidence="3">Recombination-associated protein RdgC</fullName>
    </recommendedName>
</protein>
<dbReference type="RefSeq" id="WP_261756299.1">
    <property type="nucleotide sequence ID" value="NZ_CP104562.2"/>
</dbReference>
<dbReference type="PANTHER" id="PTHR38103">
    <property type="entry name" value="RECOMBINATION-ASSOCIATED PROTEIN RDGC"/>
    <property type="match status" value="1"/>
</dbReference>
<dbReference type="EMBL" id="CP104562">
    <property type="protein sequence ID" value="UXH76567.1"/>
    <property type="molecule type" value="Genomic_DNA"/>
</dbReference>
<dbReference type="NCBIfam" id="NF001464">
    <property type="entry name" value="PRK00321.1-5"/>
    <property type="match status" value="1"/>
</dbReference>
<dbReference type="NCBIfam" id="NF001463">
    <property type="entry name" value="PRK00321.1-4"/>
    <property type="match status" value="1"/>
</dbReference>
<keyword evidence="8" id="KW-1185">Reference proteome</keyword>
<evidence type="ECO:0000256" key="6">
    <source>
        <dbReference type="SAM" id="MobiDB-lite"/>
    </source>
</evidence>
<dbReference type="PANTHER" id="PTHR38103:SF1">
    <property type="entry name" value="RECOMBINATION-ASSOCIATED PROTEIN RDGC"/>
    <property type="match status" value="1"/>
</dbReference>
<sequence>MFKNLIIYRIANDWQPNADTLEDALEQERFKPCGATEALSAGWVPPRGEPGARLLEDIDGHWLLSLRLEKRVLPGSVVREHVEEMMERIEHETGRRPGKKQQRDLKDQATQELLPRAFTLQSHLRVWISPKQGLLMVDAGSIGKADELISLLVKADSSINLHLLQSAESPATCMAAWLMDGVPPADFVIDRDCELKAADEMKAAVRYARHNLDTDEVKAHLTSGKMPTRLAMTWRERVSFTLTDTLQIKGIKFLDIVFDGRDKPAKDEAFDVDAALATGELSGLIPELVEGLGGELDFIGQSAKIAAEHAPSPSAKLASVTASGNSADADTRNDDAMASTESAPWD</sequence>
<evidence type="ECO:0000256" key="2">
    <source>
        <dbReference type="ARBA" id="ARBA00008657"/>
    </source>
</evidence>
<organism evidence="7 8">
    <name type="scientific">Roseateles amylovorans</name>
    <dbReference type="NCBI Taxonomy" id="2978473"/>
    <lineage>
        <taxon>Bacteria</taxon>
        <taxon>Pseudomonadati</taxon>
        <taxon>Pseudomonadota</taxon>
        <taxon>Betaproteobacteria</taxon>
        <taxon>Burkholderiales</taxon>
        <taxon>Sphaerotilaceae</taxon>
        <taxon>Roseateles</taxon>
    </lineage>
</organism>
<keyword evidence="4" id="KW-0963">Cytoplasm</keyword>
<evidence type="ECO:0000313" key="8">
    <source>
        <dbReference type="Proteomes" id="UP001064933"/>
    </source>
</evidence>
<proteinExistence type="inferred from homology"/>
<comment type="similarity">
    <text evidence="2">Belongs to the RdgC family.</text>
</comment>
<gene>
    <name evidence="7" type="ORF">N4261_16120</name>
</gene>
<feature type="region of interest" description="Disordered" evidence="6">
    <location>
        <begin position="310"/>
        <end position="346"/>
    </location>
</feature>
<accession>A0ABY6AUP1</accession>
<feature type="region of interest" description="Disordered" evidence="6">
    <location>
        <begin position="88"/>
        <end position="107"/>
    </location>
</feature>
<dbReference type="Proteomes" id="UP001064933">
    <property type="component" value="Chromosome"/>
</dbReference>
<keyword evidence="5" id="KW-0233">DNA recombination</keyword>
<comment type="subcellular location">
    <subcellularLocation>
        <location evidence="1">Cytoplasm</location>
        <location evidence="1">Nucleoid</location>
    </subcellularLocation>
</comment>
<evidence type="ECO:0000256" key="5">
    <source>
        <dbReference type="ARBA" id="ARBA00023172"/>
    </source>
</evidence>
<evidence type="ECO:0000256" key="3">
    <source>
        <dbReference type="ARBA" id="ARBA00022296"/>
    </source>
</evidence>
<evidence type="ECO:0000256" key="4">
    <source>
        <dbReference type="ARBA" id="ARBA00022490"/>
    </source>
</evidence>
<name>A0ABY6AUP1_9BURK</name>
<dbReference type="InterPro" id="IPR007476">
    <property type="entry name" value="RdgC"/>
</dbReference>
<reference evidence="7" key="1">
    <citation type="submission" date="2022-10" db="EMBL/GenBank/DDBJ databases">
        <title>Characterization and whole genome sequencing of a new Roseateles species, isolated from fresh water.</title>
        <authorList>
            <person name="Guliayeva D.Y."/>
            <person name="Akhremchuk A.E."/>
            <person name="Sikolenko M.A."/>
            <person name="Valentovich L.N."/>
            <person name="Sidarenka A.V."/>
        </authorList>
    </citation>
    <scope>NUCLEOTIDE SEQUENCE</scope>
    <source>
        <strain evidence="7">BIM B-1768</strain>
    </source>
</reference>
<evidence type="ECO:0000256" key="1">
    <source>
        <dbReference type="ARBA" id="ARBA00004453"/>
    </source>
</evidence>